<proteinExistence type="predicted"/>
<dbReference type="Pfam" id="PF00023">
    <property type="entry name" value="Ank"/>
    <property type="match status" value="1"/>
</dbReference>
<keyword evidence="7" id="KW-1185">Reference proteome</keyword>
<feature type="region of interest" description="Disordered" evidence="4">
    <location>
        <begin position="126"/>
        <end position="157"/>
    </location>
</feature>
<dbReference type="InterPro" id="IPR000048">
    <property type="entry name" value="IQ_motif_EF-hand-BS"/>
</dbReference>
<reference evidence="6" key="2">
    <citation type="journal article" date="2023" name="Microbiol Resour">
        <title>Decontamination and Annotation of the Draft Genome Sequence of the Oomycete Lagenidium giganteum ARSEF 373.</title>
        <authorList>
            <person name="Morgan W.R."/>
            <person name="Tartar A."/>
        </authorList>
    </citation>
    <scope>NUCLEOTIDE SEQUENCE</scope>
    <source>
        <strain evidence="6">ARSEF 373</strain>
    </source>
</reference>
<evidence type="ECO:0000259" key="5">
    <source>
        <dbReference type="PROSITE" id="PS50020"/>
    </source>
</evidence>
<reference evidence="6" key="1">
    <citation type="submission" date="2022-11" db="EMBL/GenBank/DDBJ databases">
        <authorList>
            <person name="Morgan W.R."/>
            <person name="Tartar A."/>
        </authorList>
    </citation>
    <scope>NUCLEOTIDE SEQUENCE</scope>
    <source>
        <strain evidence="6">ARSEF 373</strain>
    </source>
</reference>
<dbReference type="Gene3D" id="1.25.40.20">
    <property type="entry name" value="Ankyrin repeat-containing domain"/>
    <property type="match status" value="1"/>
</dbReference>
<dbReference type="SMART" id="SM00456">
    <property type="entry name" value="WW"/>
    <property type="match status" value="3"/>
</dbReference>
<dbReference type="PROSITE" id="PS50088">
    <property type="entry name" value="ANK_REPEAT"/>
    <property type="match status" value="3"/>
</dbReference>
<dbReference type="Pfam" id="PF13637">
    <property type="entry name" value="Ank_4"/>
    <property type="match status" value="1"/>
</dbReference>
<evidence type="ECO:0000256" key="3">
    <source>
        <dbReference type="PROSITE-ProRule" id="PRU00023"/>
    </source>
</evidence>
<feature type="repeat" description="ANK" evidence="3">
    <location>
        <begin position="574"/>
        <end position="606"/>
    </location>
</feature>
<dbReference type="PROSITE" id="PS50020">
    <property type="entry name" value="WW_DOMAIN_2"/>
    <property type="match status" value="2"/>
</dbReference>
<evidence type="ECO:0000313" key="7">
    <source>
        <dbReference type="Proteomes" id="UP001146120"/>
    </source>
</evidence>
<dbReference type="SUPFAM" id="SSF51045">
    <property type="entry name" value="WW domain"/>
    <property type="match status" value="2"/>
</dbReference>
<feature type="repeat" description="ANK" evidence="3">
    <location>
        <begin position="642"/>
        <end position="663"/>
    </location>
</feature>
<feature type="compositionally biased region" description="Basic and acidic residues" evidence="4">
    <location>
        <begin position="729"/>
        <end position="746"/>
    </location>
</feature>
<dbReference type="PROSITE" id="PS50297">
    <property type="entry name" value="ANK_REP_REGION"/>
    <property type="match status" value="3"/>
</dbReference>
<feature type="domain" description="WW" evidence="5">
    <location>
        <begin position="156"/>
        <end position="184"/>
    </location>
</feature>
<dbReference type="InterPro" id="IPR036020">
    <property type="entry name" value="WW_dom_sf"/>
</dbReference>
<accession>A0AAV2YS93</accession>
<feature type="domain" description="WW" evidence="5">
    <location>
        <begin position="8"/>
        <end position="36"/>
    </location>
</feature>
<dbReference type="InterPro" id="IPR001202">
    <property type="entry name" value="WW_dom"/>
</dbReference>
<dbReference type="PROSITE" id="PS50096">
    <property type="entry name" value="IQ"/>
    <property type="match status" value="2"/>
</dbReference>
<dbReference type="SMART" id="SM00248">
    <property type="entry name" value="ANK"/>
    <property type="match status" value="3"/>
</dbReference>
<organism evidence="6 7">
    <name type="scientific">Lagenidium giganteum</name>
    <dbReference type="NCBI Taxonomy" id="4803"/>
    <lineage>
        <taxon>Eukaryota</taxon>
        <taxon>Sar</taxon>
        <taxon>Stramenopiles</taxon>
        <taxon>Oomycota</taxon>
        <taxon>Peronosporomycetes</taxon>
        <taxon>Pythiales</taxon>
        <taxon>Pythiaceae</taxon>
    </lineage>
</organism>
<evidence type="ECO:0000256" key="1">
    <source>
        <dbReference type="ARBA" id="ARBA00022737"/>
    </source>
</evidence>
<dbReference type="Gene3D" id="1.20.5.190">
    <property type="match status" value="1"/>
</dbReference>
<dbReference type="PANTHER" id="PTHR24126:SF66">
    <property type="entry name" value="CHROMOSOME UNDETERMINED SCAFFOLD_62, WHOLE GENOME SHOTGUN SEQUENCE"/>
    <property type="match status" value="1"/>
</dbReference>
<dbReference type="Proteomes" id="UP001146120">
    <property type="component" value="Unassembled WGS sequence"/>
</dbReference>
<evidence type="ECO:0000256" key="2">
    <source>
        <dbReference type="ARBA" id="ARBA00023043"/>
    </source>
</evidence>
<dbReference type="CDD" id="cd00201">
    <property type="entry name" value="WW"/>
    <property type="match status" value="3"/>
</dbReference>
<name>A0AAV2YS93_9STRA</name>
<dbReference type="SUPFAM" id="SSF48403">
    <property type="entry name" value="Ankyrin repeat"/>
    <property type="match status" value="1"/>
</dbReference>
<dbReference type="EMBL" id="DAKRPA010000174">
    <property type="protein sequence ID" value="DAZ96208.1"/>
    <property type="molecule type" value="Genomic_DNA"/>
</dbReference>
<dbReference type="InterPro" id="IPR036770">
    <property type="entry name" value="Ankyrin_rpt-contain_sf"/>
</dbReference>
<evidence type="ECO:0000256" key="4">
    <source>
        <dbReference type="SAM" id="MobiDB-lite"/>
    </source>
</evidence>
<dbReference type="PANTHER" id="PTHR24126">
    <property type="entry name" value="ANKYRIN REPEAT, PH AND SEC7 DOMAIN CONTAINING PROTEIN SECG-RELATED"/>
    <property type="match status" value="1"/>
</dbReference>
<protein>
    <recommendedName>
        <fullName evidence="5">WW domain-containing protein</fullName>
    </recommendedName>
</protein>
<dbReference type="Pfam" id="PF00397">
    <property type="entry name" value="WW"/>
    <property type="match status" value="1"/>
</dbReference>
<feature type="compositionally biased region" description="Basic residues" evidence="4">
    <location>
        <begin position="130"/>
        <end position="143"/>
    </location>
</feature>
<feature type="region of interest" description="Disordered" evidence="4">
    <location>
        <begin position="714"/>
        <end position="750"/>
    </location>
</feature>
<evidence type="ECO:0000313" key="6">
    <source>
        <dbReference type="EMBL" id="DAZ96208.1"/>
    </source>
</evidence>
<dbReference type="AlphaFoldDB" id="A0AAV2YS93"/>
<sequence length="800" mass="92416">MEEPRDIWQKVWDPTSQAFYYFNPRLQQSTWELPQGFVYDDTDGGDDDNAKVQEMAAVKVQSIARGRATRNKMSGKFQWVRQFDPVERKTYYYNTITHHSQFERPPDFVPGIRDVQSDRAVKIQSAFRSKQARAKVKQLHGNKPKPPESPVPREVWSSHFDPRSHTFYYVNNETGEMSWVKPEGSQLSLTSDKRSASATTIQCAIRKRLASKNVEETRGQIRTMTDPVVIDGKLADITAVLAETQAAIIERALTAQEKNDFPHLREPISSWETTCDMLQDNLRDLVGHASYVKEMQQPKEKICEAKKLHNALTDLHSQGVTLHHSILIMNSYFVEVDVQRLNRACAALARWKSHEICSLKDANMLKVVHSEDFNEIFGRAEVLFRRAMGLTDFTQGETTSAGKKYEEWHNEVKDAVEGLNQVERLMQHKLQLLNAFRTAQEERREQALMEKEEQRSVRAEKARQRLAHETEAHVRFLEMCQEYWSRGLRERQEDLRTAALLENEQIEQLARERERIDRLVQRDKNRRKKMKLSIWEAVKEGLSVEIVRTMVFAEMQKARQLGYDFLVRNARSEHGETLVQIACWWGHVELVEYLLDQGGDLLAVDSLCNRYTLLHDAARRGHVQVIRLLLERGLRHDVVDSCGDTPLHWAARRGQYDAVQMLLGGHLQRCDQKMIDVIMKSVRARNNRNRTPKQVTKSECIRRLIQAFDDGKLPLFQPVKPSQHASNRRQTELPRRNSHRQADPRPGKSFSVVKSGAALLHSSEAPLTIMAANEDEFGVINVVTSRDLVSPMRKRRSFMA</sequence>
<dbReference type="InterPro" id="IPR002110">
    <property type="entry name" value="Ankyrin_rpt"/>
</dbReference>
<comment type="caution">
    <text evidence="6">The sequence shown here is derived from an EMBL/GenBank/DDBJ whole genome shotgun (WGS) entry which is preliminary data.</text>
</comment>
<keyword evidence="1" id="KW-0677">Repeat</keyword>
<dbReference type="PROSITE" id="PS01159">
    <property type="entry name" value="WW_DOMAIN_1"/>
    <property type="match status" value="2"/>
</dbReference>
<dbReference type="Gene3D" id="2.20.70.10">
    <property type="match status" value="2"/>
</dbReference>
<dbReference type="Pfam" id="PF00612">
    <property type="entry name" value="IQ"/>
    <property type="match status" value="1"/>
</dbReference>
<feature type="repeat" description="ANK" evidence="3">
    <location>
        <begin position="609"/>
        <end position="641"/>
    </location>
</feature>
<keyword evidence="2 3" id="KW-0040">ANK repeat</keyword>
<gene>
    <name evidence="6" type="ORF">N0F65_012570</name>
</gene>